<dbReference type="Gene3D" id="3.40.50.10490">
    <property type="entry name" value="Glucose-6-phosphate isomerase like protein, domain 1"/>
    <property type="match status" value="1"/>
</dbReference>
<dbReference type="SUPFAM" id="SSF53697">
    <property type="entry name" value="SIS domain"/>
    <property type="match status" value="1"/>
</dbReference>
<dbReference type="STRING" id="53254.SAMN05660750_04183"/>
<dbReference type="RefSeq" id="WP_055727839.1">
    <property type="nucleotide sequence ID" value="NZ_FUYX01000013.1"/>
</dbReference>
<evidence type="ECO:0000259" key="3">
    <source>
        <dbReference type="PROSITE" id="PS51464"/>
    </source>
</evidence>
<dbReference type="GO" id="GO:0016835">
    <property type="term" value="F:carbon-oxygen lyase activity"/>
    <property type="evidence" value="ECO:0007669"/>
    <property type="project" value="InterPro"/>
</dbReference>
<dbReference type="InterPro" id="IPR001347">
    <property type="entry name" value="SIS_dom"/>
</dbReference>
<dbReference type="CDD" id="cd05007">
    <property type="entry name" value="SIS_Etherase"/>
    <property type="match status" value="1"/>
</dbReference>
<accession>A0A0Q3PLN1</accession>
<dbReference type="EMBL" id="FUYX01000013">
    <property type="protein sequence ID" value="SKC08878.1"/>
    <property type="molecule type" value="Genomic_DNA"/>
</dbReference>
<evidence type="ECO:0000256" key="2">
    <source>
        <dbReference type="ARBA" id="ARBA00023277"/>
    </source>
</evidence>
<keyword evidence="6" id="KW-1185">Reference proteome</keyword>
<dbReference type="GO" id="GO:0097367">
    <property type="term" value="F:carbohydrate derivative binding"/>
    <property type="evidence" value="ECO:0007669"/>
    <property type="project" value="InterPro"/>
</dbReference>
<protein>
    <submittedName>
        <fullName evidence="4">N-acetylmuramic acid 6-phosphate etherase</fullName>
    </submittedName>
</protein>
<dbReference type="Proteomes" id="UP000051562">
    <property type="component" value="Unassembled WGS sequence"/>
</dbReference>
<sequence length="308" mass="31774">MATEDVSARFQDLDAWGDLDILKALYEGQLAAVAAIATSLPAIAEAVAAAVPRLEAGGRLIYAGAGTSGRIGVQDGAELTPTFDWPEERLGFAIAGGDEAILHAVENAEDSVDDGTEAMRRAGIGQNDVVIGLAASGRTPYTLAAIGEAKSRGALTVGVANNRGAALLRTADLGILIETGEEVVAGSTRMKAGTAQKIVLNLFSTLLMIRLGRVYRGLMVHMRVTNAKLRNRAAEMVDTITGCGMEAAVRHLDRAGGDVKRASLLASGADPALAETLLSRHRGNLRLALVELGSGSAAGVPVSSRAAP</sequence>
<evidence type="ECO:0000313" key="5">
    <source>
        <dbReference type="EMBL" id="SKC08878.1"/>
    </source>
</evidence>
<proteinExistence type="predicted"/>
<keyword evidence="2" id="KW-0119">Carbohydrate metabolism</keyword>
<evidence type="ECO:0000313" key="4">
    <source>
        <dbReference type="EMBL" id="KQK30678.1"/>
    </source>
</evidence>
<dbReference type="GO" id="GO:0009254">
    <property type="term" value="P:peptidoglycan turnover"/>
    <property type="evidence" value="ECO:0007669"/>
    <property type="project" value="TreeGrafter"/>
</dbReference>
<dbReference type="Gene3D" id="1.10.8.1080">
    <property type="match status" value="1"/>
</dbReference>
<dbReference type="GO" id="GO:0046348">
    <property type="term" value="P:amino sugar catabolic process"/>
    <property type="evidence" value="ECO:0007669"/>
    <property type="project" value="InterPro"/>
</dbReference>
<dbReference type="InterPro" id="IPR005488">
    <property type="entry name" value="Etherase_MurQ"/>
</dbReference>
<evidence type="ECO:0000313" key="6">
    <source>
        <dbReference type="Proteomes" id="UP000051562"/>
    </source>
</evidence>
<reference evidence="5 7" key="2">
    <citation type="submission" date="2017-02" db="EMBL/GenBank/DDBJ databases">
        <authorList>
            <person name="Peterson S.W."/>
        </authorList>
    </citation>
    <scope>NUCLEOTIDE SEQUENCE [LARGE SCALE GENOMIC DNA]</scope>
    <source>
        <strain evidence="5 7">DSM 9653</strain>
    </source>
</reference>
<dbReference type="Proteomes" id="UP000190130">
    <property type="component" value="Unassembled WGS sequence"/>
</dbReference>
<dbReference type="EMBL" id="LMAR01000033">
    <property type="protein sequence ID" value="KQK30678.1"/>
    <property type="molecule type" value="Genomic_DNA"/>
</dbReference>
<organism evidence="4 6">
    <name type="scientific">Bosea thiooxidans</name>
    <dbReference type="NCBI Taxonomy" id="53254"/>
    <lineage>
        <taxon>Bacteria</taxon>
        <taxon>Pseudomonadati</taxon>
        <taxon>Pseudomonadota</taxon>
        <taxon>Alphaproteobacteria</taxon>
        <taxon>Hyphomicrobiales</taxon>
        <taxon>Boseaceae</taxon>
        <taxon>Bosea</taxon>
    </lineage>
</organism>
<feature type="domain" description="SIS" evidence="3">
    <location>
        <begin position="50"/>
        <end position="213"/>
    </location>
</feature>
<dbReference type="PROSITE" id="PS51464">
    <property type="entry name" value="SIS"/>
    <property type="match status" value="1"/>
</dbReference>
<dbReference type="InterPro" id="IPR046348">
    <property type="entry name" value="SIS_dom_sf"/>
</dbReference>
<dbReference type="GO" id="GO:0016803">
    <property type="term" value="F:ether hydrolase activity"/>
    <property type="evidence" value="ECO:0007669"/>
    <property type="project" value="TreeGrafter"/>
</dbReference>
<dbReference type="AlphaFoldDB" id="A0A0Q3PLN1"/>
<keyword evidence="1" id="KW-0456">Lyase</keyword>
<evidence type="ECO:0000256" key="1">
    <source>
        <dbReference type="ARBA" id="ARBA00023239"/>
    </source>
</evidence>
<dbReference type="InterPro" id="IPR040190">
    <property type="entry name" value="MURQ/GCKR"/>
</dbReference>
<reference evidence="4 6" key="1">
    <citation type="submission" date="2015-10" db="EMBL/GenBank/DDBJ databases">
        <title>Draft genome of Bosea thiooxidans.</title>
        <authorList>
            <person name="Wang X."/>
        </authorList>
    </citation>
    <scope>NUCLEOTIDE SEQUENCE [LARGE SCALE GENOMIC DNA]</scope>
    <source>
        <strain evidence="4 6">CGMCC 9174</strain>
    </source>
</reference>
<dbReference type="NCBIfam" id="NF003915">
    <property type="entry name" value="PRK05441.1"/>
    <property type="match status" value="1"/>
</dbReference>
<dbReference type="PANTHER" id="PTHR10088">
    <property type="entry name" value="GLUCOKINASE REGULATORY PROTEIN"/>
    <property type="match status" value="1"/>
</dbReference>
<evidence type="ECO:0000313" key="7">
    <source>
        <dbReference type="Proteomes" id="UP000190130"/>
    </source>
</evidence>
<gene>
    <name evidence="4" type="ORF">ARD30_12040</name>
    <name evidence="5" type="ORF">SAMN05660750_04183</name>
</gene>
<dbReference type="NCBIfam" id="NF009222">
    <property type="entry name" value="PRK12570.1"/>
    <property type="match status" value="1"/>
</dbReference>
<name>A0A0Q3PLN1_9HYPH</name>
<dbReference type="PANTHER" id="PTHR10088:SF4">
    <property type="entry name" value="GLUCOKINASE REGULATORY PROTEIN"/>
    <property type="match status" value="1"/>
</dbReference>
<dbReference type="Pfam" id="PF22645">
    <property type="entry name" value="GKRP_SIS_N"/>
    <property type="match status" value="1"/>
</dbReference>
<dbReference type="OrthoDB" id="9813395at2"/>